<dbReference type="SUPFAM" id="SSF51261">
    <property type="entry name" value="Duplicated hybrid motif"/>
    <property type="match status" value="1"/>
</dbReference>
<dbReference type="Gene3D" id="2.70.70.10">
    <property type="entry name" value="Glucose Permease (Domain IIA)"/>
    <property type="match status" value="1"/>
</dbReference>
<gene>
    <name evidence="2" type="ORF">JKL49_03510</name>
</gene>
<dbReference type="InterPro" id="IPR016047">
    <property type="entry name" value="M23ase_b-sheet_dom"/>
</dbReference>
<evidence type="ECO:0000313" key="3">
    <source>
        <dbReference type="Proteomes" id="UP000622580"/>
    </source>
</evidence>
<dbReference type="CDD" id="cd12797">
    <property type="entry name" value="M23_peptidase"/>
    <property type="match status" value="1"/>
</dbReference>
<accession>A0A941D088</accession>
<protein>
    <submittedName>
        <fullName evidence="2">M23 family metallopeptidase</fullName>
    </submittedName>
</protein>
<sequence length="259" mass="27358">MFSKFSSTTDRVRHFGLEAAFAGALALGVATVAYAALPTDKKPAPPVVADAPAEAAEPPAPPPVFDCGNPVPGEKINSPFGLRRLPWEDHGRLHEGVDIAGPTGTKVLAVSDGIVKRAGESPSYGRYVEVEHGVGLTSFYAHLGKIERGVKRGAYVEAGESVGRMGSSGTSTGPHVHFEIRQDGKPLNPLVFMNREFATAADLPLKLGAYVSPRVRIATVSEIPESKRALMEAKLAKGKHGKKGKGGRVRQTLTFAANS</sequence>
<dbReference type="PANTHER" id="PTHR21666:SF270">
    <property type="entry name" value="MUREIN HYDROLASE ACTIVATOR ENVC"/>
    <property type="match status" value="1"/>
</dbReference>
<comment type="caution">
    <text evidence="2">The sequence shown here is derived from an EMBL/GenBank/DDBJ whole genome shotgun (WGS) entry which is preliminary data.</text>
</comment>
<keyword evidence="3" id="KW-1185">Reference proteome</keyword>
<name>A0A941D088_9CAUL</name>
<dbReference type="InterPro" id="IPR011055">
    <property type="entry name" value="Dup_hybrid_motif"/>
</dbReference>
<organism evidence="2 3">
    <name type="scientific">Phenylobacterium glaciei</name>
    <dbReference type="NCBI Taxonomy" id="2803784"/>
    <lineage>
        <taxon>Bacteria</taxon>
        <taxon>Pseudomonadati</taxon>
        <taxon>Pseudomonadota</taxon>
        <taxon>Alphaproteobacteria</taxon>
        <taxon>Caulobacterales</taxon>
        <taxon>Caulobacteraceae</taxon>
        <taxon>Phenylobacterium</taxon>
    </lineage>
</organism>
<dbReference type="GO" id="GO:0004222">
    <property type="term" value="F:metalloendopeptidase activity"/>
    <property type="evidence" value="ECO:0007669"/>
    <property type="project" value="TreeGrafter"/>
</dbReference>
<dbReference type="AlphaFoldDB" id="A0A941D088"/>
<proteinExistence type="predicted"/>
<dbReference type="Pfam" id="PF01551">
    <property type="entry name" value="Peptidase_M23"/>
    <property type="match status" value="1"/>
</dbReference>
<evidence type="ECO:0000313" key="2">
    <source>
        <dbReference type="EMBL" id="MBR7618446.1"/>
    </source>
</evidence>
<dbReference type="InterPro" id="IPR050570">
    <property type="entry name" value="Cell_wall_metabolism_enzyme"/>
</dbReference>
<evidence type="ECO:0000259" key="1">
    <source>
        <dbReference type="Pfam" id="PF01551"/>
    </source>
</evidence>
<feature type="domain" description="M23ase beta-sheet core" evidence="1">
    <location>
        <begin position="93"/>
        <end position="189"/>
    </location>
</feature>
<dbReference type="EMBL" id="JAGSGD010000001">
    <property type="protein sequence ID" value="MBR7618446.1"/>
    <property type="molecule type" value="Genomic_DNA"/>
</dbReference>
<dbReference type="Proteomes" id="UP000622580">
    <property type="component" value="Unassembled WGS sequence"/>
</dbReference>
<dbReference type="PANTHER" id="PTHR21666">
    <property type="entry name" value="PEPTIDASE-RELATED"/>
    <property type="match status" value="1"/>
</dbReference>
<reference evidence="2" key="1">
    <citation type="submission" date="2021-04" db="EMBL/GenBank/DDBJ databases">
        <title>Draft genome assembly of strain Phenylobacterium sp. 20VBR1 using MiniION and Illumina platforms.</title>
        <authorList>
            <person name="Thomas F.A."/>
            <person name="Krishnan K.P."/>
            <person name="Sinha R.K."/>
        </authorList>
    </citation>
    <scope>NUCLEOTIDE SEQUENCE</scope>
    <source>
        <strain evidence="2">20VBR1</strain>
    </source>
</reference>